<dbReference type="GO" id="GO:0005085">
    <property type="term" value="F:guanyl-nucleotide exchange factor activity"/>
    <property type="evidence" value="ECO:0007669"/>
    <property type="project" value="TreeGrafter"/>
</dbReference>
<sequence length="238" mass="26427">MADLKVDILTVATPTGLDNLDKFLSYHSFVGGVKCATSDDVAVFKKLGKAPGNETHPNVHRWYKHVATWVKSPPADLPQGVFKVEEENKPDDIDLFGDEEEEEDDALAKKMAAMKAAKTKKKEVAKSSLVIHIEPASIETNLDEVLKLVRDIKMEGLTWGEAYTKIPLAYGIEKLQVICTIVDDLVNTNEIIELIEGLGLTDEQKALLSKREEEDDDEDEDELFGLVQSATIVSFNKL</sequence>
<dbReference type="VEuPathDB" id="PiroplasmaDB:BEWA_043740"/>
<evidence type="ECO:0000313" key="5">
    <source>
        <dbReference type="EMBL" id="EKX74333.1"/>
    </source>
</evidence>
<dbReference type="SUPFAM" id="SSF47616">
    <property type="entry name" value="GST C-terminal domain-like"/>
    <property type="match status" value="1"/>
</dbReference>
<dbReference type="GeneID" id="15807781"/>
<dbReference type="CDD" id="cd00292">
    <property type="entry name" value="EF1B"/>
    <property type="match status" value="1"/>
</dbReference>
<comment type="caution">
    <text evidence="5">The sequence shown here is derived from an EMBL/GenBank/DDBJ whole genome shotgun (WGS) entry which is preliminary data.</text>
</comment>
<dbReference type="SUPFAM" id="SSF54984">
    <property type="entry name" value="eEF-1beta-like"/>
    <property type="match status" value="1"/>
</dbReference>
<keyword evidence="3" id="KW-0648">Protein biosynthesis</keyword>
<evidence type="ECO:0000256" key="3">
    <source>
        <dbReference type="ARBA" id="ARBA00022917"/>
    </source>
</evidence>
<dbReference type="SMART" id="SM00888">
    <property type="entry name" value="EF1_GNE"/>
    <property type="match status" value="1"/>
</dbReference>
<keyword evidence="2 5" id="KW-0251">Elongation factor</keyword>
<dbReference type="InterPro" id="IPR014038">
    <property type="entry name" value="EF1B_bsu/dsu_GNE"/>
</dbReference>
<organism evidence="5 6">
    <name type="scientific">Theileria equi strain WA</name>
    <dbReference type="NCBI Taxonomy" id="1537102"/>
    <lineage>
        <taxon>Eukaryota</taxon>
        <taxon>Sar</taxon>
        <taxon>Alveolata</taxon>
        <taxon>Apicomplexa</taxon>
        <taxon>Aconoidasida</taxon>
        <taxon>Piroplasmida</taxon>
        <taxon>Theileriidae</taxon>
        <taxon>Theileria</taxon>
    </lineage>
</organism>
<dbReference type="PANTHER" id="PTHR11595:SF21">
    <property type="entry name" value="ELONGATION FACTOR 1-BETA"/>
    <property type="match status" value="1"/>
</dbReference>
<dbReference type="EMBL" id="ACOU01000002">
    <property type="protein sequence ID" value="EKX74333.1"/>
    <property type="molecule type" value="Genomic_DNA"/>
</dbReference>
<dbReference type="InterPro" id="IPR014717">
    <property type="entry name" value="Transl_elong_EF1B/ribsomal_bS6"/>
</dbReference>
<dbReference type="GO" id="GO:0005829">
    <property type="term" value="C:cytosol"/>
    <property type="evidence" value="ECO:0007669"/>
    <property type="project" value="TreeGrafter"/>
</dbReference>
<evidence type="ECO:0000256" key="2">
    <source>
        <dbReference type="ARBA" id="ARBA00022768"/>
    </source>
</evidence>
<protein>
    <submittedName>
        <fullName evidence="5">Translation elongation factor E1-F beta, putative</fullName>
    </submittedName>
</protein>
<dbReference type="InterPro" id="IPR049720">
    <property type="entry name" value="EF1B_bsu/dsu"/>
</dbReference>
<dbReference type="eggNOG" id="KOG1668">
    <property type="taxonomic scope" value="Eukaryota"/>
</dbReference>
<dbReference type="AlphaFoldDB" id="L1LGT7"/>
<feature type="domain" description="Translation elongation factor EF1B beta/delta subunit guanine nucleotide exchange" evidence="4">
    <location>
        <begin position="126"/>
        <end position="238"/>
    </location>
</feature>
<keyword evidence="6" id="KW-1185">Reference proteome</keyword>
<dbReference type="PANTHER" id="PTHR11595">
    <property type="entry name" value="EF-HAND AND COILED-COIL DOMAIN-CONTAINING FAMILY MEMBER"/>
    <property type="match status" value="1"/>
</dbReference>
<reference evidence="5 6" key="1">
    <citation type="journal article" date="2012" name="BMC Genomics">
        <title>Comparative genomic analysis and phylogenetic position of Theileria equi.</title>
        <authorList>
            <person name="Kappmeyer L.S."/>
            <person name="Thiagarajan M."/>
            <person name="Herndon D.R."/>
            <person name="Ramsay J.D."/>
            <person name="Caler E."/>
            <person name="Djikeng A."/>
            <person name="Gillespie J.J."/>
            <person name="Lau A.O."/>
            <person name="Roalson E.H."/>
            <person name="Silva J.C."/>
            <person name="Silva M.G."/>
            <person name="Suarez C.E."/>
            <person name="Ueti M.W."/>
            <person name="Nene V.M."/>
            <person name="Mealey R.H."/>
            <person name="Knowles D.P."/>
            <person name="Brayton K.A."/>
        </authorList>
    </citation>
    <scope>NUCLEOTIDE SEQUENCE [LARGE SCALE GENOMIC DNA]</scope>
    <source>
        <strain evidence="5 6">WA</strain>
    </source>
</reference>
<dbReference type="FunFam" id="3.30.70.60:FF:000001">
    <property type="entry name" value="Elongation factor 1-beta 1 like"/>
    <property type="match status" value="1"/>
</dbReference>
<dbReference type="GO" id="GO:0005853">
    <property type="term" value="C:eukaryotic translation elongation factor 1 complex"/>
    <property type="evidence" value="ECO:0007669"/>
    <property type="project" value="InterPro"/>
</dbReference>
<evidence type="ECO:0000256" key="1">
    <source>
        <dbReference type="ARBA" id="ARBA00007411"/>
    </source>
</evidence>
<dbReference type="STRING" id="1537102.L1LGT7"/>
<accession>L1LGT7</accession>
<dbReference type="OrthoDB" id="331763at2759"/>
<comment type="similarity">
    <text evidence="1">Belongs to the EF-1-beta/EF-1-delta family.</text>
</comment>
<dbReference type="Gene3D" id="3.30.70.60">
    <property type="match status" value="1"/>
</dbReference>
<evidence type="ECO:0000313" key="6">
    <source>
        <dbReference type="Proteomes" id="UP000031512"/>
    </source>
</evidence>
<dbReference type="GO" id="GO:0003746">
    <property type="term" value="F:translation elongation factor activity"/>
    <property type="evidence" value="ECO:0007669"/>
    <property type="project" value="UniProtKB-KW"/>
</dbReference>
<proteinExistence type="inferred from homology"/>
<dbReference type="InterPro" id="IPR036219">
    <property type="entry name" value="eEF-1beta-like_sf"/>
</dbReference>
<dbReference type="Proteomes" id="UP000031512">
    <property type="component" value="Unassembled WGS sequence"/>
</dbReference>
<evidence type="ECO:0000259" key="4">
    <source>
        <dbReference type="SMART" id="SM00888"/>
    </source>
</evidence>
<dbReference type="Pfam" id="PF00736">
    <property type="entry name" value="EF1_GNE"/>
    <property type="match status" value="1"/>
</dbReference>
<dbReference type="InterPro" id="IPR036282">
    <property type="entry name" value="Glutathione-S-Trfase_C_sf"/>
</dbReference>
<dbReference type="RefSeq" id="XP_004833785.1">
    <property type="nucleotide sequence ID" value="XM_004833728.1"/>
</dbReference>
<dbReference type="KEGG" id="beq:BEWA_043740"/>
<gene>
    <name evidence="5" type="ORF">BEWA_043740</name>
</gene>
<name>L1LGT7_THEEQ</name>